<dbReference type="Gene3D" id="3.40.50.2300">
    <property type="match status" value="1"/>
</dbReference>
<feature type="modified residue" description="4-aspartylphosphate" evidence="1">
    <location>
        <position position="99"/>
    </location>
</feature>
<dbReference type="GO" id="GO:0000160">
    <property type="term" value="P:phosphorelay signal transduction system"/>
    <property type="evidence" value="ECO:0007669"/>
    <property type="project" value="InterPro"/>
</dbReference>
<feature type="domain" description="Response regulatory" evidence="2">
    <location>
        <begin position="44"/>
        <end position="168"/>
    </location>
</feature>
<dbReference type="InterPro" id="IPR043128">
    <property type="entry name" value="Rev_trsase/Diguanyl_cyclase"/>
</dbReference>
<dbReference type="InterPro" id="IPR029787">
    <property type="entry name" value="Nucleotide_cyclase"/>
</dbReference>
<dbReference type="CDD" id="cd01948">
    <property type="entry name" value="EAL"/>
    <property type="match status" value="1"/>
</dbReference>
<dbReference type="SUPFAM" id="SSF52172">
    <property type="entry name" value="CheY-like"/>
    <property type="match status" value="1"/>
</dbReference>
<organism evidence="5 6">
    <name type="scientific">Duganella phyllosphaerae</name>
    <dbReference type="NCBI Taxonomy" id="762836"/>
    <lineage>
        <taxon>Bacteria</taxon>
        <taxon>Pseudomonadati</taxon>
        <taxon>Pseudomonadota</taxon>
        <taxon>Betaproteobacteria</taxon>
        <taxon>Burkholderiales</taxon>
        <taxon>Oxalobacteraceae</taxon>
        <taxon>Telluria group</taxon>
        <taxon>Duganella</taxon>
    </lineage>
</organism>
<dbReference type="Proteomes" id="UP000175989">
    <property type="component" value="Unassembled WGS sequence"/>
</dbReference>
<evidence type="ECO:0000313" key="5">
    <source>
        <dbReference type="EMBL" id="OEZ91544.1"/>
    </source>
</evidence>
<name>A0A1E7W6B9_9BURK</name>
<dbReference type="InterPro" id="IPR035919">
    <property type="entry name" value="EAL_sf"/>
</dbReference>
<keyword evidence="6" id="KW-1185">Reference proteome</keyword>
<dbReference type="AlphaFoldDB" id="A0A1E7W6B9"/>
<gene>
    <name evidence="5" type="primary">cph2_18</name>
    <name evidence="5" type="ORF">DUPY_51570</name>
</gene>
<evidence type="ECO:0000259" key="4">
    <source>
        <dbReference type="PROSITE" id="PS50887"/>
    </source>
</evidence>
<evidence type="ECO:0000259" key="2">
    <source>
        <dbReference type="PROSITE" id="PS50110"/>
    </source>
</evidence>
<dbReference type="Gene3D" id="3.20.20.450">
    <property type="entry name" value="EAL domain"/>
    <property type="match status" value="1"/>
</dbReference>
<sequence>MPQPITPPGHRQQTSTAKDDQDDLVFLEEHPAASTDTSATGVWRVMIIDDDEDVHSTTTFALGNLDMQGRPLEFVHAYSAGQARDLLASETDIAVILLDVVMEQDDAGLHLVRHIRETLKLADVRIILRTGQPGYAPEIDAIRDFDINDYKTKSELTRIKLYTTVTSAIRSYQQIRKIDDSRRGLNQIVHASTELMALHGVHDYAAGVLAQIGDLLGTAASGVLCVKDCPGGDPGCHELMVMAACGRHAQLEPPHHLQHAPLADARIRALMEQTLAQRANVYGADSVTLYFAGKASRDFVAYLDVDSAPTDINERLLDVFCGNVAVGLDNVELVSHLHNAAFYDQLCKLPNRTRLLEILEESLAAATGPQHAPATLALVDLDHFAETNDALGHQFGDLLLVAVANRLQADLGRQVAVARIGGDIFALLGDSTLVTPAALLVLFQQPFRIDGQDVQLSATLGLVRLDEHEGSGGDALKDADIALKRAKTQQRAGYCYFSRSMGVEIRERVRMMHALRTAFGQRQLFVMYQPQIDLETRRPVGAEALLRWQTADGAFVSPDRFIPIAEYSGLIIDLGEWVLRTACRELMAVRAAGHLDFVMSVNVSQVQFRHPHFLDMLRRALEETGAPPQNIELEITESMAMEEPDLLIKMLDQIKQTGVSIAIDDFGTGFSSLSYLQRLQVDRLKIDRAFVTEITGSARGSSIAEMVIQLGRNLGLTVIAEGVEDERQAQILHALGCPLAQGFLFARPMKADALEDWLDNGK</sequence>
<dbReference type="CDD" id="cd01949">
    <property type="entry name" value="GGDEF"/>
    <property type="match status" value="1"/>
</dbReference>
<dbReference type="SUPFAM" id="SSF55073">
    <property type="entry name" value="Nucleotide cyclase"/>
    <property type="match status" value="1"/>
</dbReference>
<feature type="domain" description="GGDEF" evidence="4">
    <location>
        <begin position="372"/>
        <end position="499"/>
    </location>
</feature>
<proteinExistence type="predicted"/>
<dbReference type="SMART" id="SM00267">
    <property type="entry name" value="GGDEF"/>
    <property type="match status" value="1"/>
</dbReference>
<keyword evidence="1" id="KW-0597">Phosphoprotein</keyword>
<dbReference type="InterPro" id="IPR011006">
    <property type="entry name" value="CheY-like_superfamily"/>
</dbReference>
<dbReference type="EMBL" id="LROM01000152">
    <property type="protein sequence ID" value="OEZ91544.1"/>
    <property type="molecule type" value="Genomic_DNA"/>
</dbReference>
<dbReference type="Pfam" id="PF11849">
    <property type="entry name" value="DUF3369"/>
    <property type="match status" value="1"/>
</dbReference>
<dbReference type="GO" id="GO:0071111">
    <property type="term" value="F:cyclic-guanylate-specific phosphodiesterase activity"/>
    <property type="evidence" value="ECO:0007669"/>
    <property type="project" value="InterPro"/>
</dbReference>
<dbReference type="SMART" id="SM00052">
    <property type="entry name" value="EAL"/>
    <property type="match status" value="1"/>
</dbReference>
<dbReference type="NCBIfam" id="TIGR00254">
    <property type="entry name" value="GGDEF"/>
    <property type="match status" value="1"/>
</dbReference>
<dbReference type="InterPro" id="IPR050706">
    <property type="entry name" value="Cyclic-di-GMP_PDE-like"/>
</dbReference>
<dbReference type="Pfam" id="PF00990">
    <property type="entry name" value="GGDEF"/>
    <property type="match status" value="1"/>
</dbReference>
<dbReference type="PROSITE" id="PS50883">
    <property type="entry name" value="EAL"/>
    <property type="match status" value="1"/>
</dbReference>
<dbReference type="InterPro" id="IPR000160">
    <property type="entry name" value="GGDEF_dom"/>
</dbReference>
<dbReference type="PANTHER" id="PTHR33121:SF70">
    <property type="entry name" value="SIGNALING PROTEIN YKOW"/>
    <property type="match status" value="1"/>
</dbReference>
<dbReference type="OrthoDB" id="9813903at2"/>
<comment type="caution">
    <text evidence="5">The sequence shown here is derived from an EMBL/GenBank/DDBJ whole genome shotgun (WGS) entry which is preliminary data.</text>
</comment>
<evidence type="ECO:0000259" key="3">
    <source>
        <dbReference type="PROSITE" id="PS50883"/>
    </source>
</evidence>
<evidence type="ECO:0000313" key="6">
    <source>
        <dbReference type="Proteomes" id="UP000175989"/>
    </source>
</evidence>
<dbReference type="RefSeq" id="WP_070252010.1">
    <property type="nucleotide sequence ID" value="NZ_LROM01000152.1"/>
</dbReference>
<dbReference type="PROSITE" id="PS50110">
    <property type="entry name" value="RESPONSE_REGULATORY"/>
    <property type="match status" value="1"/>
</dbReference>
<feature type="domain" description="EAL" evidence="3">
    <location>
        <begin position="508"/>
        <end position="762"/>
    </location>
</feature>
<dbReference type="InterPro" id="IPR001633">
    <property type="entry name" value="EAL_dom"/>
</dbReference>
<dbReference type="Pfam" id="PF00563">
    <property type="entry name" value="EAL"/>
    <property type="match status" value="1"/>
</dbReference>
<evidence type="ECO:0000256" key="1">
    <source>
        <dbReference type="PROSITE-ProRule" id="PRU00169"/>
    </source>
</evidence>
<dbReference type="Gene3D" id="3.30.70.270">
    <property type="match status" value="1"/>
</dbReference>
<dbReference type="InterPro" id="IPR021800">
    <property type="entry name" value="DUF3369"/>
</dbReference>
<dbReference type="PROSITE" id="PS50887">
    <property type="entry name" value="GGDEF"/>
    <property type="match status" value="1"/>
</dbReference>
<reference evidence="6" key="1">
    <citation type="journal article" date="2016" name="Front. Microbiol.">
        <title>Molecular Keys to the Janthinobacterium and Duganella spp. Interaction with the Plant Pathogen Fusarium graminearum.</title>
        <authorList>
            <person name="Haack F.S."/>
            <person name="Poehlein A."/>
            <person name="Kroger C."/>
            <person name="Voigt C.A."/>
            <person name="Piepenbring M."/>
            <person name="Bode H.B."/>
            <person name="Daniel R."/>
            <person name="Schafer W."/>
            <person name="Streit W.R."/>
        </authorList>
    </citation>
    <scope>NUCLEOTIDE SEQUENCE [LARGE SCALE GENOMIC DNA]</scope>
    <source>
        <strain evidence="6">T54</strain>
    </source>
</reference>
<dbReference type="SUPFAM" id="SSF141868">
    <property type="entry name" value="EAL domain-like"/>
    <property type="match status" value="1"/>
</dbReference>
<dbReference type="PANTHER" id="PTHR33121">
    <property type="entry name" value="CYCLIC DI-GMP PHOSPHODIESTERASE PDEF"/>
    <property type="match status" value="1"/>
</dbReference>
<protein>
    <submittedName>
        <fullName evidence="5">Phytochrome-like protein cph2</fullName>
    </submittedName>
</protein>
<dbReference type="PATRIC" id="fig|762836.4.peg.5300"/>
<accession>A0A1E7W6B9</accession>
<dbReference type="InterPro" id="IPR001789">
    <property type="entry name" value="Sig_transdc_resp-reg_receiver"/>
</dbReference>